<organism evidence="1 2">
    <name type="scientific">Allacma fusca</name>
    <dbReference type="NCBI Taxonomy" id="39272"/>
    <lineage>
        <taxon>Eukaryota</taxon>
        <taxon>Metazoa</taxon>
        <taxon>Ecdysozoa</taxon>
        <taxon>Arthropoda</taxon>
        <taxon>Hexapoda</taxon>
        <taxon>Collembola</taxon>
        <taxon>Symphypleona</taxon>
        <taxon>Sminthuridae</taxon>
        <taxon>Allacma</taxon>
    </lineage>
</organism>
<proteinExistence type="predicted"/>
<evidence type="ECO:0000313" key="2">
    <source>
        <dbReference type="Proteomes" id="UP000708208"/>
    </source>
</evidence>
<evidence type="ECO:0000313" key="1">
    <source>
        <dbReference type="EMBL" id="CAG7831141.1"/>
    </source>
</evidence>
<dbReference type="AlphaFoldDB" id="A0A8J2LZD0"/>
<dbReference type="Proteomes" id="UP000708208">
    <property type="component" value="Unassembled WGS sequence"/>
</dbReference>
<accession>A0A8J2LZD0</accession>
<dbReference type="EMBL" id="CAJVCH010558974">
    <property type="protein sequence ID" value="CAG7831141.1"/>
    <property type="molecule type" value="Genomic_DNA"/>
</dbReference>
<reference evidence="1" key="1">
    <citation type="submission" date="2021-06" db="EMBL/GenBank/DDBJ databases">
        <authorList>
            <person name="Hodson N. C."/>
            <person name="Mongue J. A."/>
            <person name="Jaron S. K."/>
        </authorList>
    </citation>
    <scope>NUCLEOTIDE SEQUENCE</scope>
</reference>
<comment type="caution">
    <text evidence="1">The sequence shown here is derived from an EMBL/GenBank/DDBJ whole genome shotgun (WGS) entry which is preliminary data.</text>
</comment>
<sequence>MSWVNLFLEDHFGMQYNFAISPPLYRMKCSYTQGVTCGAYADTVGILLVYLTNLLGRVNFVYLIGQSELKFQCSTLIYMSTISSLSTDAKCLILSTFPFTVDVSLKHASGRKPEARRGQGQTKGCVSRCKAAGATTPHGSSSHVQIVYWRESQSKKKS</sequence>
<keyword evidence="2" id="KW-1185">Reference proteome</keyword>
<protein>
    <submittedName>
        <fullName evidence="1">Uncharacterized protein</fullName>
    </submittedName>
</protein>
<name>A0A8J2LZD0_9HEXA</name>
<gene>
    <name evidence="1" type="ORF">AFUS01_LOCUS40897</name>
</gene>